<dbReference type="Proteomes" id="UP001642484">
    <property type="component" value="Unassembled WGS sequence"/>
</dbReference>
<protein>
    <submittedName>
        <fullName evidence="1">Uncharacterized protein</fullName>
    </submittedName>
</protein>
<evidence type="ECO:0000313" key="2">
    <source>
        <dbReference type="Proteomes" id="UP001642484"/>
    </source>
</evidence>
<keyword evidence="2" id="KW-1185">Reference proteome</keyword>
<sequence>MVFAYSRPQQLSSKMALSHARGAADTLSFASRYAALQRVFNDQLREWHWQRKGGTFFQIWQPPGVIFSCLQKDHHLHGQRVPAWESWGFNDPKVPTRLVLRALGGRWVSWKAMQRRQERWVIADSNDGHLFNAFVRAMDFYGIDAKDPESSFPNIRLLYAHARSALAFFPKQSLRSLHIHFPWAQRSSAPRRAAMVNLQVADKEELIQEACAMLTKSQLFTPSFGFPFHVEGEKRTRRTRCRRPTAIRPVTEPVVARLRGSFSAGRGRVGWSDFQGFGRHCDSFALLQ</sequence>
<evidence type="ECO:0000313" key="1">
    <source>
        <dbReference type="EMBL" id="CAK9117062.1"/>
    </source>
</evidence>
<proteinExistence type="predicted"/>
<gene>
    <name evidence="1" type="ORF">CCMP2556_LOCUS54495</name>
</gene>
<dbReference type="EMBL" id="CAXAMN010028583">
    <property type="protein sequence ID" value="CAK9117062.1"/>
    <property type="molecule type" value="Genomic_DNA"/>
</dbReference>
<comment type="caution">
    <text evidence="1">The sequence shown here is derived from an EMBL/GenBank/DDBJ whole genome shotgun (WGS) entry which is preliminary data.</text>
</comment>
<name>A0ABP0SXF4_9DINO</name>
<accession>A0ABP0SXF4</accession>
<organism evidence="1 2">
    <name type="scientific">Durusdinium trenchii</name>
    <dbReference type="NCBI Taxonomy" id="1381693"/>
    <lineage>
        <taxon>Eukaryota</taxon>
        <taxon>Sar</taxon>
        <taxon>Alveolata</taxon>
        <taxon>Dinophyceae</taxon>
        <taxon>Suessiales</taxon>
        <taxon>Symbiodiniaceae</taxon>
        <taxon>Durusdinium</taxon>
    </lineage>
</organism>
<reference evidence="1 2" key="1">
    <citation type="submission" date="2024-02" db="EMBL/GenBank/DDBJ databases">
        <authorList>
            <person name="Chen Y."/>
            <person name="Shah S."/>
            <person name="Dougan E. K."/>
            <person name="Thang M."/>
            <person name="Chan C."/>
        </authorList>
    </citation>
    <scope>NUCLEOTIDE SEQUENCE [LARGE SCALE GENOMIC DNA]</scope>
</reference>